<gene>
    <name evidence="1" type="ORF">GGR13_002470</name>
</gene>
<keyword evidence="2" id="KW-1185">Reference proteome</keyword>
<evidence type="ECO:0000313" key="1">
    <source>
        <dbReference type="EMBL" id="MBB5746863.1"/>
    </source>
</evidence>
<reference evidence="1 2" key="1">
    <citation type="submission" date="2020-08" db="EMBL/GenBank/DDBJ databases">
        <title>Genomic Encyclopedia of Type Strains, Phase IV (KMG-IV): sequencing the most valuable type-strain genomes for metagenomic binning, comparative biology and taxonomic classification.</title>
        <authorList>
            <person name="Goeker M."/>
        </authorList>
    </citation>
    <scope>NUCLEOTIDE SEQUENCE [LARGE SCALE GENOMIC DNA]</scope>
    <source>
        <strain evidence="1 2">DSM 4737</strain>
    </source>
</reference>
<dbReference type="AlphaFoldDB" id="A0A7W9FGP5"/>
<protein>
    <submittedName>
        <fullName evidence="1">Uncharacterized protein</fullName>
    </submittedName>
</protein>
<proteinExistence type="predicted"/>
<dbReference type="EMBL" id="JACHOR010000004">
    <property type="protein sequence ID" value="MBB5746863.1"/>
    <property type="molecule type" value="Genomic_DNA"/>
</dbReference>
<comment type="caution">
    <text evidence="1">The sequence shown here is derived from an EMBL/GenBank/DDBJ whole genome shotgun (WGS) entry which is preliminary data.</text>
</comment>
<sequence length="57" mass="6269">MKMTSDAALITGPDLLRMYGSWSQMLAHGDVRPDGTIVIKSRPKTVRTSVPARRADI</sequence>
<evidence type="ECO:0000313" key="2">
    <source>
        <dbReference type="Proteomes" id="UP000545037"/>
    </source>
</evidence>
<name>A0A7W9FGP5_9CAUL</name>
<dbReference type="RefSeq" id="WP_183213829.1">
    <property type="nucleotide sequence ID" value="NZ_JACHOR010000004.1"/>
</dbReference>
<organism evidence="1 2">
    <name type="scientific">Brevundimonas variabilis</name>
    <dbReference type="NCBI Taxonomy" id="74312"/>
    <lineage>
        <taxon>Bacteria</taxon>
        <taxon>Pseudomonadati</taxon>
        <taxon>Pseudomonadota</taxon>
        <taxon>Alphaproteobacteria</taxon>
        <taxon>Caulobacterales</taxon>
        <taxon>Caulobacteraceae</taxon>
        <taxon>Brevundimonas</taxon>
    </lineage>
</organism>
<accession>A0A7W9FGP5</accession>
<dbReference type="Proteomes" id="UP000545037">
    <property type="component" value="Unassembled WGS sequence"/>
</dbReference>